<dbReference type="Pfam" id="PF07508">
    <property type="entry name" value="Recombinase"/>
    <property type="match status" value="1"/>
</dbReference>
<keyword evidence="1" id="KW-0238">DNA-binding</keyword>
<evidence type="ECO:0000256" key="1">
    <source>
        <dbReference type="ARBA" id="ARBA00023125"/>
    </source>
</evidence>
<dbReference type="PANTHER" id="PTHR30461">
    <property type="entry name" value="DNA-INVERTASE FROM LAMBDOID PROPHAGE"/>
    <property type="match status" value="1"/>
</dbReference>
<dbReference type="PROSITE" id="PS51737">
    <property type="entry name" value="RECOMBINASE_DNA_BIND"/>
    <property type="match status" value="1"/>
</dbReference>
<dbReference type="GO" id="GO:0000150">
    <property type="term" value="F:DNA strand exchange activity"/>
    <property type="evidence" value="ECO:0007669"/>
    <property type="project" value="InterPro"/>
</dbReference>
<dbReference type="GO" id="GO:0003677">
    <property type="term" value="F:DNA binding"/>
    <property type="evidence" value="ECO:0007669"/>
    <property type="project" value="UniProtKB-KW"/>
</dbReference>
<dbReference type="PANTHER" id="PTHR30461:SF2">
    <property type="entry name" value="SERINE RECOMBINASE PINE-RELATED"/>
    <property type="match status" value="1"/>
</dbReference>
<reference evidence="4" key="1">
    <citation type="journal article" date="2021" name="Proc. Natl. Acad. Sci. U.S.A.">
        <title>A Catalog of Tens of Thousands of Viruses from Human Metagenomes Reveals Hidden Associations with Chronic Diseases.</title>
        <authorList>
            <person name="Tisza M.J."/>
            <person name="Buck C.B."/>
        </authorList>
    </citation>
    <scope>NUCLEOTIDE SEQUENCE</scope>
    <source>
        <strain evidence="4">Ct87j35</strain>
    </source>
</reference>
<organism evidence="4">
    <name type="scientific">Siphoviridae sp. ct87j35</name>
    <dbReference type="NCBI Taxonomy" id="2825356"/>
    <lineage>
        <taxon>Viruses</taxon>
        <taxon>Duplodnaviria</taxon>
        <taxon>Heunggongvirae</taxon>
        <taxon>Uroviricota</taxon>
        <taxon>Caudoviricetes</taxon>
    </lineage>
</organism>
<dbReference type="InterPro" id="IPR038109">
    <property type="entry name" value="DNA_bind_recomb_sf"/>
</dbReference>
<dbReference type="SUPFAM" id="SSF53041">
    <property type="entry name" value="Resolvase-like"/>
    <property type="match status" value="1"/>
</dbReference>
<accession>A0A8S5V4U1</accession>
<sequence length="638" mass="73371">MGTETTKNNMEFDKRIKELLKGIRVSESDIQGKLDKVQEIGLSPIRVCSYGRVSTKSDEQESSLVNQHTIFNNYCDRQLENGWVLVEEVFDQKTGTLMAKRPKFQNMIQRALNGEFDILLFKDTKRMCRNNPEFLDLTERLKRKNIACVFIAEGINTLTASRETLTVLGLVAESTSNGLHVSVQTSKRLNMQRPEGRVPSHCFGYTKPVSNNSTEMYINETESELVRELFNRYVNLNEGFSTIRDDWNNRGVHVFKDKKVNIKTLKRMIDNKMYIGTLEMGVYTKTDVRADTIKGDPLYVCHREDLRIITDEMFDKAQEKRKRFRESYERDKGIINRRTIFSTKIKCEVCGCSYVRIKGGYGNRLCSYYVCAGRRNKDLRGKVHECTNSMTYRQDELLDCLEQYMLQILTNKNKIKSIVRKVVTNIHKEMEASIDNYKLSSEMERAEDEYNRELDLYRAGLSNDLELLKKKKETLEKLKDKHGVISRVAFSEKEIDRVVENLCKNIESVISGGLAGLGDGGDDALAVRFNNLFSSITARENGELIINMNGSNNISSLVDSNFNDGSLKYNSEQEDGIRAGIVNGVYCVSISSLFDWDEINRNMNSIRLKDSHNKAVYRLRKRYRTLGKEILDVVNIVL</sequence>
<proteinExistence type="predicted"/>
<dbReference type="Pfam" id="PF00239">
    <property type="entry name" value="Resolvase"/>
    <property type="match status" value="1"/>
</dbReference>
<dbReference type="Gene3D" id="3.90.1750.20">
    <property type="entry name" value="Putative Large Serine Recombinase, Chain B, Domain 2"/>
    <property type="match status" value="1"/>
</dbReference>
<name>A0A8S5V4U1_9CAUD</name>
<protein>
    <submittedName>
        <fullName evidence="4">Integrase</fullName>
    </submittedName>
</protein>
<dbReference type="CDD" id="cd00338">
    <property type="entry name" value="Ser_Recombinase"/>
    <property type="match status" value="1"/>
</dbReference>
<evidence type="ECO:0000313" key="4">
    <source>
        <dbReference type="EMBL" id="DAG01631.1"/>
    </source>
</evidence>
<dbReference type="Gene3D" id="3.40.50.1390">
    <property type="entry name" value="Resolvase, N-terminal catalytic domain"/>
    <property type="match status" value="1"/>
</dbReference>
<dbReference type="InterPro" id="IPR011109">
    <property type="entry name" value="DNA_bind_recombinase_dom"/>
</dbReference>
<dbReference type="InterPro" id="IPR036162">
    <property type="entry name" value="Resolvase-like_N_sf"/>
</dbReference>
<dbReference type="SMART" id="SM00857">
    <property type="entry name" value="Resolvase"/>
    <property type="match status" value="1"/>
</dbReference>
<dbReference type="InterPro" id="IPR050639">
    <property type="entry name" value="SSR_resolvase"/>
</dbReference>
<evidence type="ECO:0000259" key="3">
    <source>
        <dbReference type="PROSITE" id="PS51737"/>
    </source>
</evidence>
<dbReference type="InterPro" id="IPR006119">
    <property type="entry name" value="Resolv_N"/>
</dbReference>
<keyword evidence="2" id="KW-0233">DNA recombination</keyword>
<dbReference type="EMBL" id="BK016196">
    <property type="protein sequence ID" value="DAG01631.1"/>
    <property type="molecule type" value="Genomic_DNA"/>
</dbReference>
<evidence type="ECO:0000256" key="2">
    <source>
        <dbReference type="ARBA" id="ARBA00023172"/>
    </source>
</evidence>
<feature type="domain" description="Recombinase" evidence="3">
    <location>
        <begin position="202"/>
        <end position="327"/>
    </location>
</feature>